<dbReference type="PROSITE" id="PS01173">
    <property type="entry name" value="LIPASE_GDXG_HIS"/>
    <property type="match status" value="1"/>
</dbReference>
<sequence>MHLDLPLPVKSAAIRGFLALPRPALRAFAGKPVVIDGNTLDLEVQAALRMMALTREPEFGHGPIATARAHTVASGRAVGGNQPIGSVRPIDAGGIPARLYIPRADSDALLVYIHGGGWIVGDLDSHDATCRVLAEKAGVRVLSLDYRLAPEHPFPAAYDDCMTAYRWVVANAAELGADPTRLAVGGDSAGGNLAAAVALQAAEEGLPLAFQLLIYPATDPKAGTESHRLFDAGFFLTRAAMDRASDDYVPTPAQRTHPRHAVIDATVPAGLAPAYVCTAGFDPLRDEGEAYADKLAAAGVEVEYECFTGQIHGFANWTGAGRSGPAAVARLAEVLKAGLAVTA</sequence>
<proteinExistence type="inferred from homology"/>
<name>A0A4R1CG91_9ACTN</name>
<keyword evidence="5" id="KW-1185">Reference proteome</keyword>
<evidence type="ECO:0000256" key="1">
    <source>
        <dbReference type="ARBA" id="ARBA00010515"/>
    </source>
</evidence>
<dbReference type="FunFam" id="3.40.50.1820:FF:000089">
    <property type="entry name" value="Alpha/beta hydrolase"/>
    <property type="match status" value="1"/>
</dbReference>
<dbReference type="SUPFAM" id="SSF53474">
    <property type="entry name" value="alpha/beta-Hydrolases"/>
    <property type="match status" value="1"/>
</dbReference>
<feature type="domain" description="Alpha/beta hydrolase fold-3" evidence="3">
    <location>
        <begin position="110"/>
        <end position="315"/>
    </location>
</feature>
<dbReference type="Gene3D" id="3.40.50.1820">
    <property type="entry name" value="alpha/beta hydrolase"/>
    <property type="match status" value="1"/>
</dbReference>
<evidence type="ECO:0000313" key="5">
    <source>
        <dbReference type="Proteomes" id="UP000295453"/>
    </source>
</evidence>
<dbReference type="Proteomes" id="UP000295453">
    <property type="component" value="Unassembled WGS sequence"/>
</dbReference>
<dbReference type="EMBL" id="SJZJ01000005">
    <property type="protein sequence ID" value="TCJ30149.1"/>
    <property type="molecule type" value="Genomic_DNA"/>
</dbReference>
<protein>
    <submittedName>
        <fullName evidence="4">Alpha/beta hydrolase</fullName>
    </submittedName>
</protein>
<dbReference type="PANTHER" id="PTHR48081:SF8">
    <property type="entry name" value="ALPHA_BETA HYDROLASE FOLD-3 DOMAIN-CONTAINING PROTEIN-RELATED"/>
    <property type="match status" value="1"/>
</dbReference>
<dbReference type="GO" id="GO:0016787">
    <property type="term" value="F:hydrolase activity"/>
    <property type="evidence" value="ECO:0007669"/>
    <property type="project" value="UniProtKB-KW"/>
</dbReference>
<dbReference type="InterPro" id="IPR002168">
    <property type="entry name" value="Lipase_GDXG_HIS_AS"/>
</dbReference>
<dbReference type="RefSeq" id="WP_131581972.1">
    <property type="nucleotide sequence ID" value="NZ_SJZJ01000005.1"/>
</dbReference>
<dbReference type="Pfam" id="PF07859">
    <property type="entry name" value="Abhydrolase_3"/>
    <property type="match status" value="1"/>
</dbReference>
<dbReference type="InterPro" id="IPR050300">
    <property type="entry name" value="GDXG_lipolytic_enzyme"/>
</dbReference>
<dbReference type="InterPro" id="IPR013094">
    <property type="entry name" value="AB_hydrolase_3"/>
</dbReference>
<dbReference type="InterPro" id="IPR029058">
    <property type="entry name" value="AB_hydrolase_fold"/>
</dbReference>
<evidence type="ECO:0000313" key="4">
    <source>
        <dbReference type="EMBL" id="TCJ30149.1"/>
    </source>
</evidence>
<gene>
    <name evidence="4" type="ORF">EPD65_04465</name>
</gene>
<comment type="similarity">
    <text evidence="1">Belongs to the 'GDXG' lipolytic enzyme family.</text>
</comment>
<accession>A0A4R1CG91</accession>
<comment type="caution">
    <text evidence="4">The sequence shown here is derived from an EMBL/GenBank/DDBJ whole genome shotgun (WGS) entry which is preliminary data.</text>
</comment>
<keyword evidence="2 4" id="KW-0378">Hydrolase</keyword>
<organism evidence="4 5">
    <name type="scientific">Nocardioides jejuensis</name>
    <dbReference type="NCBI Taxonomy" id="2502782"/>
    <lineage>
        <taxon>Bacteria</taxon>
        <taxon>Bacillati</taxon>
        <taxon>Actinomycetota</taxon>
        <taxon>Actinomycetes</taxon>
        <taxon>Propionibacteriales</taxon>
        <taxon>Nocardioidaceae</taxon>
        <taxon>Nocardioides</taxon>
    </lineage>
</organism>
<evidence type="ECO:0000256" key="2">
    <source>
        <dbReference type="ARBA" id="ARBA00022801"/>
    </source>
</evidence>
<reference evidence="4 5" key="1">
    <citation type="submission" date="2019-03" db="EMBL/GenBank/DDBJ databases">
        <authorList>
            <person name="Kim M.K.M."/>
        </authorList>
    </citation>
    <scope>NUCLEOTIDE SEQUENCE [LARGE SCALE GENOMIC DNA]</scope>
    <source>
        <strain evidence="4 5">18JY15-6</strain>
    </source>
</reference>
<evidence type="ECO:0000259" key="3">
    <source>
        <dbReference type="Pfam" id="PF07859"/>
    </source>
</evidence>
<dbReference type="OrthoDB" id="3181909at2"/>
<dbReference type="AlphaFoldDB" id="A0A4R1CG91"/>
<dbReference type="PANTHER" id="PTHR48081">
    <property type="entry name" value="AB HYDROLASE SUPERFAMILY PROTEIN C4A8.06C"/>
    <property type="match status" value="1"/>
</dbReference>